<organism evidence="2 3">
    <name type="scientific">Sedimenticola selenatireducens</name>
    <dbReference type="NCBI Taxonomy" id="191960"/>
    <lineage>
        <taxon>Bacteria</taxon>
        <taxon>Pseudomonadati</taxon>
        <taxon>Pseudomonadota</taxon>
        <taxon>Gammaproteobacteria</taxon>
        <taxon>Chromatiales</taxon>
        <taxon>Sedimenticolaceae</taxon>
        <taxon>Sedimenticola</taxon>
    </lineage>
</organism>
<dbReference type="RefSeq" id="WP_144359801.1">
    <property type="nucleotide sequence ID" value="NZ_VMNH01000022.1"/>
</dbReference>
<keyword evidence="3" id="KW-1185">Reference proteome</keyword>
<dbReference type="PANTHER" id="PTHR32182:SF19">
    <property type="entry name" value="HOMOLOGY WITH RECF PROTEIN"/>
    <property type="match status" value="1"/>
</dbReference>
<dbReference type="SUPFAM" id="SSF52540">
    <property type="entry name" value="P-loop containing nucleoside triphosphate hydrolases"/>
    <property type="match status" value="2"/>
</dbReference>
<dbReference type="Gene3D" id="3.40.50.300">
    <property type="entry name" value="P-loop containing nucleotide triphosphate hydrolases"/>
    <property type="match status" value="1"/>
</dbReference>
<sequence length="1212" mass="138789">MFLKQFVYINWGNIPNLEFDFGPVNLFSGGNGSGKTTAADAIQTVMTAAHENLFQYNPGQDETTQRGRGGKRVRTLSSYVLGCDDGSYARLDPTDGYLAAVFHPTQGEGGEPFTAVIAVRAYLDTTGSNTVARQDDAQFFIITGESLGLSHFVREDSAGRYVVPLPDFQTLLIAEFGKRRIEKYETKKAYLRRLYGALRGKSDAVAEAEAIAAARAFSRFMSYKPIKGINRFVADEILEQKDLGEAVRSVSSQLKTIHGMERDAANLVESIEILQRAKGHTQHYIEQWSELNVLDYTLAQAEYLLRQDDYLRGKREQQTQQQIQRETEREIAEIVVQSDQLHDQLISLEAQRQGIEALREKDALERERSQLDTQLVQQAKQLLAQDQIVSENIQVSREMSELLATQQFKVDLPLLNHLEVDALVKEVVASERAMIPELHNLVQRDFSGEIPALSRSLEQIQSVQQVHNRWHAFWHTQGDEESVRSQLAATQHARRSRYQQLTDQRRHKQQEIERLNANQVTYPPFVERAVKVIAQQCPGADPRVLCDHVEVKDPRWQSAIEGYLGGARYAILVEAEYEAAAIRAVRGMSGRDNRARVVQGDKAAKDAARSELHPDSIIHALEFTHAVAKAYLTASYGSVLRVGSAETLRMTRRGITEDGMASGGYSMWRCDLADADLVFGVAARERALHAKLEELSLIEVEWNQANDQLQQITYLLQSVDRLKESCYAEGLKYVMDTHLQIHRVDSLLKQLDLNEHEDLETQLQQLKQEQRGLEEQKGRLNQKLGETRSSLEVIHKQLKALSDLQEQNQSRLEEREAALNELAAVWPEFDTESRLQVADEEARDLDVQIAKNFRHELERNLHAAERRAEEEVKAHNQHCRPADTIIYPSFNGDYDAALFRQICLLQRDIDRVYNILKNNILVEKHQQLNELKGAFNNAFVTHLCHTIHQALNDGKRQIEQLNRELQHHHFGADRETFRFDSDWIPEYRDYARFFQEVVKNPVLTDEATLFEVELSAKSRKVLDELMAMLLHEDEQHAMRDLERIADYRNYRRYEIYKEVEGKEPIPLSEYGTGSGGQLETPAYIIRSAAITSAFRFAEGNTHLRMVLVDEAFSKMDETRSREVISYLTERLGLQLLFIMPTSKCGPFMDLISHEFVFAKVPSAQLRGQLHTRVLVDRKQCNQERIKTLWANHRRNVYHQAELDFMEEFAVAE</sequence>
<feature type="coiled-coil region" evidence="1">
    <location>
        <begin position="749"/>
        <end position="821"/>
    </location>
</feature>
<comment type="caution">
    <text evidence="2">The sequence shown here is derived from an EMBL/GenBank/DDBJ whole genome shotgun (WGS) entry which is preliminary data.</text>
</comment>
<keyword evidence="1" id="KW-0175">Coiled coil</keyword>
<dbReference type="OrthoDB" id="174137at2"/>
<evidence type="ECO:0000313" key="3">
    <source>
        <dbReference type="Proteomes" id="UP000316649"/>
    </source>
</evidence>
<dbReference type="Proteomes" id="UP000316649">
    <property type="component" value="Unassembled WGS sequence"/>
</dbReference>
<evidence type="ECO:0000313" key="2">
    <source>
        <dbReference type="EMBL" id="TVO71222.1"/>
    </source>
</evidence>
<feature type="coiled-coil region" evidence="1">
    <location>
        <begin position="847"/>
        <end position="874"/>
    </location>
</feature>
<dbReference type="AlphaFoldDB" id="A0A557S1C0"/>
<proteinExistence type="predicted"/>
<dbReference type="Pfam" id="PF13555">
    <property type="entry name" value="AAA_29"/>
    <property type="match status" value="1"/>
</dbReference>
<dbReference type="GO" id="GO:0006302">
    <property type="term" value="P:double-strand break repair"/>
    <property type="evidence" value="ECO:0007669"/>
    <property type="project" value="TreeGrafter"/>
</dbReference>
<name>A0A557S1C0_9GAMM</name>
<gene>
    <name evidence="2" type="ORF">FHP88_14450</name>
</gene>
<dbReference type="EMBL" id="VMNH01000022">
    <property type="protein sequence ID" value="TVO71222.1"/>
    <property type="molecule type" value="Genomic_DNA"/>
</dbReference>
<protein>
    <submittedName>
        <fullName evidence="2">AAA family ATPase</fullName>
    </submittedName>
</protein>
<dbReference type="Pfam" id="PF13558">
    <property type="entry name" value="SbcC_Walker_B"/>
    <property type="match status" value="1"/>
</dbReference>
<dbReference type="GO" id="GO:0000731">
    <property type="term" value="P:DNA synthesis involved in DNA repair"/>
    <property type="evidence" value="ECO:0007669"/>
    <property type="project" value="TreeGrafter"/>
</dbReference>
<evidence type="ECO:0000256" key="1">
    <source>
        <dbReference type="SAM" id="Coils"/>
    </source>
</evidence>
<dbReference type="InterPro" id="IPR027417">
    <property type="entry name" value="P-loop_NTPase"/>
</dbReference>
<reference evidence="2 3" key="1">
    <citation type="submission" date="2019-07" db="EMBL/GenBank/DDBJ databases">
        <title>The pathways for chlorine oxyanion respiration interact through the shared metabolite chlorate.</title>
        <authorList>
            <person name="Barnum T.P."/>
            <person name="Cheng Y."/>
            <person name="Hill K.A."/>
            <person name="Lucas L.N."/>
            <person name="Carlson H.K."/>
            <person name="Coates J.D."/>
        </authorList>
    </citation>
    <scope>NUCLEOTIDE SEQUENCE [LARGE SCALE GENOMIC DNA]</scope>
    <source>
        <strain evidence="2 3">BK-1</strain>
    </source>
</reference>
<dbReference type="PANTHER" id="PTHR32182">
    <property type="entry name" value="DNA REPLICATION AND REPAIR PROTEIN RECF"/>
    <property type="match status" value="1"/>
</dbReference>
<accession>A0A557S1C0</accession>